<evidence type="ECO:0000259" key="6">
    <source>
        <dbReference type="Pfam" id="PF01494"/>
    </source>
</evidence>
<accession>A0A8H6VKL8</accession>
<keyword evidence="3" id="KW-0274">FAD</keyword>
<keyword evidence="5" id="KW-1133">Transmembrane helix</keyword>
<feature type="transmembrane region" description="Helical" evidence="5">
    <location>
        <begin position="644"/>
        <end position="667"/>
    </location>
</feature>
<dbReference type="AlphaFoldDB" id="A0A8H6VKL8"/>
<evidence type="ECO:0000256" key="4">
    <source>
        <dbReference type="ARBA" id="ARBA00023002"/>
    </source>
</evidence>
<organism evidence="7 8">
    <name type="scientific">Pseudocercospora fuligena</name>
    <dbReference type="NCBI Taxonomy" id="685502"/>
    <lineage>
        <taxon>Eukaryota</taxon>
        <taxon>Fungi</taxon>
        <taxon>Dikarya</taxon>
        <taxon>Ascomycota</taxon>
        <taxon>Pezizomycotina</taxon>
        <taxon>Dothideomycetes</taxon>
        <taxon>Dothideomycetidae</taxon>
        <taxon>Mycosphaerellales</taxon>
        <taxon>Mycosphaerellaceae</taxon>
        <taxon>Pseudocercospora</taxon>
    </lineage>
</organism>
<gene>
    <name evidence="7" type="ORF">HII31_03381</name>
</gene>
<feature type="transmembrane region" description="Helical" evidence="5">
    <location>
        <begin position="673"/>
        <end position="693"/>
    </location>
</feature>
<dbReference type="Proteomes" id="UP000660729">
    <property type="component" value="Unassembled WGS sequence"/>
</dbReference>
<keyword evidence="8" id="KW-1185">Reference proteome</keyword>
<dbReference type="EMBL" id="JABCIY010000041">
    <property type="protein sequence ID" value="KAF7195175.1"/>
    <property type="molecule type" value="Genomic_DNA"/>
</dbReference>
<dbReference type="PANTHER" id="PTHR47356:SF2">
    <property type="entry name" value="FAD-BINDING DOMAIN-CONTAINING PROTEIN-RELATED"/>
    <property type="match status" value="1"/>
</dbReference>
<name>A0A8H6VKL8_9PEZI</name>
<feature type="transmembrane region" description="Helical" evidence="5">
    <location>
        <begin position="714"/>
        <end position="736"/>
    </location>
</feature>
<keyword evidence="7" id="KW-0503">Monooxygenase</keyword>
<dbReference type="InterPro" id="IPR050562">
    <property type="entry name" value="FAD_mOase_fung"/>
</dbReference>
<reference evidence="7" key="1">
    <citation type="submission" date="2020-04" db="EMBL/GenBank/DDBJ databases">
        <title>Draft genome resource of the tomato pathogen Pseudocercospora fuligena.</title>
        <authorList>
            <person name="Zaccaron A."/>
        </authorList>
    </citation>
    <scope>NUCLEOTIDE SEQUENCE</scope>
    <source>
        <strain evidence="7">PF001</strain>
    </source>
</reference>
<feature type="transmembrane region" description="Helical" evidence="5">
    <location>
        <begin position="603"/>
        <end position="623"/>
    </location>
</feature>
<evidence type="ECO:0000256" key="3">
    <source>
        <dbReference type="ARBA" id="ARBA00022827"/>
    </source>
</evidence>
<keyword evidence="5" id="KW-0472">Membrane</keyword>
<protein>
    <submittedName>
        <fullName evidence="7">FAD-dependent monooxygenase BOA8</fullName>
    </submittedName>
</protein>
<keyword evidence="5" id="KW-0812">Transmembrane</keyword>
<dbReference type="InterPro" id="IPR036188">
    <property type="entry name" value="FAD/NAD-bd_sf"/>
</dbReference>
<evidence type="ECO:0000313" key="7">
    <source>
        <dbReference type="EMBL" id="KAF7195175.1"/>
    </source>
</evidence>
<dbReference type="SUPFAM" id="SSF51905">
    <property type="entry name" value="FAD/NAD(P)-binding domain"/>
    <property type="match status" value="1"/>
</dbReference>
<feature type="transmembrane region" description="Helical" evidence="5">
    <location>
        <begin position="575"/>
        <end position="597"/>
    </location>
</feature>
<proteinExistence type="inferred from homology"/>
<dbReference type="Gene3D" id="3.50.50.60">
    <property type="entry name" value="FAD/NAD(P)-binding domain"/>
    <property type="match status" value="1"/>
</dbReference>
<feature type="domain" description="FAD-binding" evidence="6">
    <location>
        <begin position="294"/>
        <end position="374"/>
    </location>
</feature>
<dbReference type="PANTHER" id="PTHR47356">
    <property type="entry name" value="FAD-DEPENDENT MONOOXYGENASE ASQG-RELATED"/>
    <property type="match status" value="1"/>
</dbReference>
<dbReference type="InterPro" id="IPR002938">
    <property type="entry name" value="FAD-bd"/>
</dbReference>
<keyword evidence="4" id="KW-0560">Oxidoreductase</keyword>
<keyword evidence="2" id="KW-0285">Flavoprotein</keyword>
<dbReference type="Pfam" id="PF01494">
    <property type="entry name" value="FAD_binding_3"/>
    <property type="match status" value="2"/>
</dbReference>
<dbReference type="OrthoDB" id="2431938at2759"/>
<dbReference type="GO" id="GO:0004497">
    <property type="term" value="F:monooxygenase activity"/>
    <property type="evidence" value="ECO:0007669"/>
    <property type="project" value="UniProtKB-KW"/>
</dbReference>
<evidence type="ECO:0000256" key="5">
    <source>
        <dbReference type="SAM" id="Phobius"/>
    </source>
</evidence>
<evidence type="ECO:0000313" key="8">
    <source>
        <dbReference type="Proteomes" id="UP000660729"/>
    </source>
</evidence>
<comment type="caution">
    <text evidence="7">The sequence shown here is derived from an EMBL/GenBank/DDBJ whole genome shotgun (WGS) entry which is preliminary data.</text>
</comment>
<evidence type="ECO:0000256" key="2">
    <source>
        <dbReference type="ARBA" id="ARBA00022630"/>
    </source>
</evidence>
<dbReference type="GO" id="GO:0071949">
    <property type="term" value="F:FAD binding"/>
    <property type="evidence" value="ECO:0007669"/>
    <property type="project" value="InterPro"/>
</dbReference>
<sequence>MSKKAPLKVIIVGGGIGGLVLANCLQHTNIDFVLVEKRDRLDPETGASIGILPNGARILDQIGCYEDLLEATASMKTSGSHRHDGSLIGSISDSLQLMHVRTGYAVVFLERTKLLRILADHIQDHSRILLRTSVQAIEQTSDGVTVICDDGKAMEGDIVVGADGTYSAVRQEMWRHAESTGQGEIFKDDRQAMSAEYKCLFGISTRIPGMETGQTDRTFAKDMSTLSYVGKEGKVFWFVFAKMDQVYRHPSIPRFKQEDAEALIGTVGGLAIRENGSVTVQDLYDAGVTSQLVAIEESTYQHWSHGRIACLGDSIHKMTANLGAGASSAIESAAALSNVLASLATQEGTPVPLPSIDNAFQTYQQTRSLRVGRAMAFSNALTRVQALKGTREYIYTHYVAPMSEDSAAEAFSDFVIGAEKVDHLPIPRRSLEGTMPFNRRQGWGYESKKLDRLLRVLPLGILALMALLYNIANGESGSFTTHILPVQPAGAQGLPLLAEQFPSRDTLYGVWLFEAIRSINKGTPLQMSTVFGIVAMYLGYDIVGALYLSLLYIYSPVEKFRASDNRLTKMSYTVTVAPLMFAFSILPKCLIFGSHFVQQAWWVLQRMPYLTGAAQLLLAHSAIPDTQQFDRLWAVRKDVPWIRATIGLLIAKSILSRTYLLAIAWLASGLEGVFALLRSELGYAASVTCWLILVNKDFREAGMQKSRWSRSRGIPLCAGVSALLGPDALLGAGWLWREEVILGTRHKDAEVHRSEKVR</sequence>
<feature type="transmembrane region" description="Helical" evidence="5">
    <location>
        <begin position="530"/>
        <end position="554"/>
    </location>
</feature>
<evidence type="ECO:0000256" key="1">
    <source>
        <dbReference type="ARBA" id="ARBA00007992"/>
    </source>
</evidence>
<feature type="domain" description="FAD-binding" evidence="6">
    <location>
        <begin position="8"/>
        <end position="174"/>
    </location>
</feature>
<comment type="similarity">
    <text evidence="1">Belongs to the paxM FAD-dependent monooxygenase family.</text>
</comment>
<dbReference type="PRINTS" id="PR00420">
    <property type="entry name" value="RNGMNOXGNASE"/>
</dbReference>